<name>A0A9N9WEN9_9NEOP</name>
<dbReference type="PANTHER" id="PTHR11485">
    <property type="entry name" value="TRANSFERRIN"/>
    <property type="match status" value="1"/>
</dbReference>
<evidence type="ECO:0000313" key="4">
    <source>
        <dbReference type="Proteomes" id="UP001153714"/>
    </source>
</evidence>
<feature type="signal peptide" evidence="1">
    <location>
        <begin position="1"/>
        <end position="19"/>
    </location>
</feature>
<dbReference type="GO" id="GO:0005886">
    <property type="term" value="C:plasma membrane"/>
    <property type="evidence" value="ECO:0007669"/>
    <property type="project" value="TreeGrafter"/>
</dbReference>
<dbReference type="GO" id="GO:0055037">
    <property type="term" value="C:recycling endosome"/>
    <property type="evidence" value="ECO:0007669"/>
    <property type="project" value="TreeGrafter"/>
</dbReference>
<dbReference type="EMBL" id="OU893351">
    <property type="protein sequence ID" value="CAG9789827.1"/>
    <property type="molecule type" value="Genomic_DNA"/>
</dbReference>
<organism evidence="3 4">
    <name type="scientific">Diatraea saccharalis</name>
    <name type="common">sugarcane borer</name>
    <dbReference type="NCBI Taxonomy" id="40085"/>
    <lineage>
        <taxon>Eukaryota</taxon>
        <taxon>Metazoa</taxon>
        <taxon>Ecdysozoa</taxon>
        <taxon>Arthropoda</taxon>
        <taxon>Hexapoda</taxon>
        <taxon>Insecta</taxon>
        <taxon>Pterygota</taxon>
        <taxon>Neoptera</taxon>
        <taxon>Endopterygota</taxon>
        <taxon>Lepidoptera</taxon>
        <taxon>Glossata</taxon>
        <taxon>Ditrysia</taxon>
        <taxon>Pyraloidea</taxon>
        <taxon>Crambidae</taxon>
        <taxon>Crambinae</taxon>
        <taxon>Diatraea</taxon>
    </lineage>
</organism>
<dbReference type="Pfam" id="PF00405">
    <property type="entry name" value="Transferrin"/>
    <property type="match status" value="1"/>
</dbReference>
<reference evidence="3" key="2">
    <citation type="submission" date="2022-10" db="EMBL/GenBank/DDBJ databases">
        <authorList>
            <consortium name="ENA_rothamsted_submissions"/>
            <consortium name="culmorum"/>
            <person name="King R."/>
        </authorList>
    </citation>
    <scope>NUCLEOTIDE SEQUENCE</scope>
</reference>
<evidence type="ECO:0000259" key="2">
    <source>
        <dbReference type="PROSITE" id="PS51408"/>
    </source>
</evidence>
<dbReference type="OrthoDB" id="8183540at2759"/>
<dbReference type="Proteomes" id="UP001153714">
    <property type="component" value="Chromosome 20"/>
</dbReference>
<dbReference type="PANTHER" id="PTHR11485:SF57">
    <property type="entry name" value="TRANSFERRIN"/>
    <property type="match status" value="1"/>
</dbReference>
<gene>
    <name evidence="3" type="ORF">DIATSA_LOCUS7533</name>
</gene>
<dbReference type="GO" id="GO:0005615">
    <property type="term" value="C:extracellular space"/>
    <property type="evidence" value="ECO:0007669"/>
    <property type="project" value="TreeGrafter"/>
</dbReference>
<dbReference type="InterPro" id="IPR001156">
    <property type="entry name" value="Transferrin-like_dom"/>
</dbReference>
<dbReference type="PROSITE" id="PS51257">
    <property type="entry name" value="PROKAR_LIPOPROTEIN"/>
    <property type="match status" value="1"/>
</dbReference>
<dbReference type="Gene3D" id="3.40.190.10">
    <property type="entry name" value="Periplasmic binding protein-like II"/>
    <property type="match status" value="1"/>
</dbReference>
<evidence type="ECO:0000313" key="3">
    <source>
        <dbReference type="EMBL" id="CAG9789827.1"/>
    </source>
</evidence>
<dbReference type="GO" id="GO:0005769">
    <property type="term" value="C:early endosome"/>
    <property type="evidence" value="ECO:0007669"/>
    <property type="project" value="TreeGrafter"/>
</dbReference>
<protein>
    <recommendedName>
        <fullName evidence="2">Transferrin-like domain-containing protein</fullName>
    </recommendedName>
</protein>
<dbReference type="SMART" id="SM00094">
    <property type="entry name" value="TR_FER"/>
    <property type="match status" value="1"/>
</dbReference>
<dbReference type="AlphaFoldDB" id="A0A9N9WEN9"/>
<reference evidence="3" key="1">
    <citation type="submission" date="2021-12" db="EMBL/GenBank/DDBJ databases">
        <authorList>
            <person name="King R."/>
        </authorList>
    </citation>
    <scope>NUCLEOTIDE SEQUENCE</scope>
</reference>
<evidence type="ECO:0000256" key="1">
    <source>
        <dbReference type="SAM" id="SignalP"/>
    </source>
</evidence>
<dbReference type="GO" id="GO:0006826">
    <property type="term" value="P:iron ion transport"/>
    <property type="evidence" value="ECO:0007669"/>
    <property type="project" value="TreeGrafter"/>
</dbReference>
<feature type="chain" id="PRO_5040360817" description="Transferrin-like domain-containing protein" evidence="1">
    <location>
        <begin position="20"/>
        <end position="260"/>
    </location>
</feature>
<feature type="domain" description="Transferrin-like" evidence="2">
    <location>
        <begin position="22"/>
        <end position="260"/>
    </location>
</feature>
<keyword evidence="4" id="KW-1185">Reference proteome</keyword>
<accession>A0A9N9WEN9</accession>
<dbReference type="PROSITE" id="PS51408">
    <property type="entry name" value="TRANSFERRIN_LIKE_4"/>
    <property type="match status" value="1"/>
</dbReference>
<keyword evidence="1" id="KW-0732">Signal</keyword>
<dbReference type="SUPFAM" id="SSF53850">
    <property type="entry name" value="Periplasmic binding protein-like II"/>
    <property type="match status" value="1"/>
</dbReference>
<proteinExistence type="predicted"/>
<sequence>MGFKDFILVLGIVISCANAQTFRACVVDDSIRCQNLDKDGSLVSCLSVPTRVECAVQMNRGNAFGVFTEEELLLLAQRNPNDHRVIATVRDVNRITNPFAFEAVALVPNNHTNGFEGLRGGRYCHPGLGATSMRWSPRVLRALETLSARTDQCPSETRGRTTEELEVEILSNFFSEACRPGPWSANPTHDADLKRRFPNLCAMCSASGVCEGYNNPMAINIAGVSNRDTHIQAIDCLVNNGTVAFVAWSHVVDYFRVSIF</sequence>